<sequence>MAIGQDSIGYDISSAQDSSPKIAKSDPARSPSSAIGNRSAFRFPEPKAAMEFTGERYVSGLVGDIQHEHYHRYLFALSFCAGKDVLDVASGEGYGSSVLGQVARTVIGVDIDQQSVDFANLNYLTERVSYRQGDAAALPIGDQSVDVVVSFETLEHFTAQEAFLAEVSRVLRPDGVLVISSPNRDVYTDQHDHHNPFHFRELNRQELLDLLGSVFPQVALFEQRSLWGSVILAEEGMAPTQVEGFETRDGTLFRRTVGVPSTPYFIAVAAQRAMPPLSHSVMHSPSHFFALDRARMDAEEQLAIARQEIARLDAENAEIRRTDQAEIERLNTHISETQLSSGEEIERLNAELSAVQQTGQAEIDRLNTYIGDLHASYQMELGKLNAEVTGLRQEVERLHAELAETRTSSQAEVADLKARLLGGEQEVERLHAELAETRASSQAEVADLNARLLGGEEEVERLRAELAESHARVSYLGTEITAKQQEIERLEVDIDKLQISSSDEIQTLKAELTAVQQASQAEFDRLNTHIGDVHTSYGAEVARLNADLVTSRQEVDLLNGRVDDERVSHQAELESRLIDIRRLSAELAASQQSSQAEIDRLTAENEELRQAHQHRVAELEREIDAAAAEVRAERSRSAAEVDDIKQVLAVTRRDSQEEVRRLQSQLADAGAARQAMAAQLAAAWDAETRRLDQHYADRLVEEARLESALIDAMSHERQAVAMAQRQIHEMYRSSSWRLTLPLRLVGRLAKGDIKGLRRLYAIKRGRLGPPLGGETASAVVYQPDAALQRLEADFLEVRSAQRHEISLLHDELADLVEAHALALAERDRLRMDNAALHEALDKNGDALALRQAEAARLQDENAAALHTIAVTQAERATLRHEVVTKAEELVRQQAEIARLQDENAAARNAIAATQVETSGLRHELVTKVDEVSRQQAEVARLTDMYAAAQQSLAALKTLVHLSSVAAGIRLPEAVQPLVSVIIPTYGKVDYTLRCLESIMRFPAAAPIEVIVIDDASEDEALPYLRGIPGLRFIENTENLGFIGNCNKAAAGARGKFLHFLNNDTEVLDGWLDPLLRTFELHPDAAIVGSKLIYPDGRLQEAGGIIWKDGSGWNYGRNDDPSLPKYNYTREVDYCSGASILVDADFFQAMGGFDPAYTPAYCEDSDLAFKARAAGLKVYYQPRSTVIHYEGVSHGTDTGSGIKAYQVANQKRLLKAWGSTLEKENLPNGENVFRARERSFDRKIVLVIDHYLPEPDRDAGSRTLFAFLEVLREAGYGVKFLPENGYLSPRYAPPLQDMGIEILYGGLSTAEGFEGWMAENGAQLHAVLTSRPPTTLKYLHIVKAHTAARVVYYGHDLHYRRLSLEYARTGDVAVHLASIQLELQEKTIWTQVDCALYPSIDEVHLANEQLPTSTVRLVAPYIVDAVDSGARPGFADRSGLLFVAGFAHTPNVDAALWLVNEIMPQVWASAPDLTLSLVGSHPTASVQALASDRVTVTGWVSTEELLRHYAQARVAVVPLRVGAGIKSKVVEALQHGLPLVTTSVGAQGLHGLGDVCTVADDAADIARAILALASDQAAWARQAKAQPAFAQANFSRETMRRQLVEAIEGAPISDEPLA</sequence>
<protein>
    <submittedName>
        <fullName evidence="5">GT2 family glycosyltransferase/ubiquinone/menaquinone biosynthesis C-methylase UbiE/predicted nucleic acid-binding Zn-ribbon protein</fullName>
    </submittedName>
</protein>
<organism evidence="5 6">
    <name type="scientific">Nitrospirillum iridis</name>
    <dbReference type="NCBI Taxonomy" id="765888"/>
    <lineage>
        <taxon>Bacteria</taxon>
        <taxon>Pseudomonadati</taxon>
        <taxon>Pseudomonadota</taxon>
        <taxon>Alphaproteobacteria</taxon>
        <taxon>Rhodospirillales</taxon>
        <taxon>Azospirillaceae</taxon>
        <taxon>Nitrospirillum</taxon>
    </lineage>
</organism>
<feature type="region of interest" description="Disordered" evidence="2">
    <location>
        <begin position="1"/>
        <end position="38"/>
    </location>
</feature>
<feature type="coiled-coil region" evidence="1">
    <location>
        <begin position="882"/>
        <end position="951"/>
    </location>
</feature>
<dbReference type="SUPFAM" id="SSF53448">
    <property type="entry name" value="Nucleotide-diphospho-sugar transferases"/>
    <property type="match status" value="1"/>
</dbReference>
<dbReference type="CDD" id="cd02440">
    <property type="entry name" value="AdoMet_MTases"/>
    <property type="match status" value="1"/>
</dbReference>
<feature type="coiled-coil region" evidence="1">
    <location>
        <begin position="295"/>
        <end position="322"/>
    </location>
</feature>
<dbReference type="PANTHER" id="PTHR43179">
    <property type="entry name" value="RHAMNOSYLTRANSFERASE WBBL"/>
    <property type="match status" value="1"/>
</dbReference>
<keyword evidence="5" id="KW-0808">Transferase</keyword>
<evidence type="ECO:0000259" key="3">
    <source>
        <dbReference type="Pfam" id="PF00535"/>
    </source>
</evidence>
<dbReference type="CDD" id="cd04186">
    <property type="entry name" value="GT_2_like_c"/>
    <property type="match status" value="1"/>
</dbReference>
<dbReference type="InterPro" id="IPR029063">
    <property type="entry name" value="SAM-dependent_MTases_sf"/>
</dbReference>
<name>A0A7X0AZE5_9PROT</name>
<dbReference type="Gene3D" id="3.40.50.150">
    <property type="entry name" value="Vaccinia Virus protein VP39"/>
    <property type="match status" value="1"/>
</dbReference>
<dbReference type="Proteomes" id="UP000539175">
    <property type="component" value="Unassembled WGS sequence"/>
</dbReference>
<dbReference type="EMBL" id="JACIIZ010000009">
    <property type="protein sequence ID" value="MBB6252923.1"/>
    <property type="molecule type" value="Genomic_DNA"/>
</dbReference>
<dbReference type="InterPro" id="IPR001173">
    <property type="entry name" value="Glyco_trans_2-like"/>
</dbReference>
<dbReference type="GO" id="GO:0032259">
    <property type="term" value="P:methylation"/>
    <property type="evidence" value="ECO:0007669"/>
    <property type="project" value="UniProtKB-KW"/>
</dbReference>
<dbReference type="Pfam" id="PF13692">
    <property type="entry name" value="Glyco_trans_1_4"/>
    <property type="match status" value="1"/>
</dbReference>
<keyword evidence="6" id="KW-1185">Reference proteome</keyword>
<evidence type="ECO:0000256" key="2">
    <source>
        <dbReference type="SAM" id="MobiDB-lite"/>
    </source>
</evidence>
<feature type="coiled-coil region" evidence="1">
    <location>
        <begin position="374"/>
        <end position="500"/>
    </location>
</feature>
<evidence type="ECO:0000259" key="4">
    <source>
        <dbReference type="Pfam" id="PF08241"/>
    </source>
</evidence>
<dbReference type="RefSeq" id="WP_184802795.1">
    <property type="nucleotide sequence ID" value="NZ_JACIIZ010000009.1"/>
</dbReference>
<dbReference type="InterPro" id="IPR013216">
    <property type="entry name" value="Methyltransf_11"/>
</dbReference>
<feature type="domain" description="Glycosyltransferase 2-like" evidence="3">
    <location>
        <begin position="979"/>
        <end position="1103"/>
    </location>
</feature>
<dbReference type="InterPro" id="IPR029044">
    <property type="entry name" value="Nucleotide-diphossugar_trans"/>
</dbReference>
<dbReference type="SUPFAM" id="SSF53756">
    <property type="entry name" value="UDP-Glycosyltransferase/glycogen phosphorylase"/>
    <property type="match status" value="1"/>
</dbReference>
<dbReference type="Gene3D" id="3.40.50.2000">
    <property type="entry name" value="Glycogen Phosphorylase B"/>
    <property type="match status" value="1"/>
</dbReference>
<keyword evidence="5" id="KW-0830">Ubiquinone</keyword>
<accession>A0A7X0AZE5</accession>
<evidence type="ECO:0000313" key="5">
    <source>
        <dbReference type="EMBL" id="MBB6252923.1"/>
    </source>
</evidence>
<feature type="domain" description="Methyltransferase type 11" evidence="4">
    <location>
        <begin position="86"/>
        <end position="179"/>
    </location>
</feature>
<comment type="caution">
    <text evidence="5">The sequence shown here is derived from an EMBL/GenBank/DDBJ whole genome shotgun (WGS) entry which is preliminary data.</text>
</comment>
<evidence type="ECO:0000256" key="1">
    <source>
        <dbReference type="SAM" id="Coils"/>
    </source>
</evidence>
<feature type="coiled-coil region" evidence="1">
    <location>
        <begin position="591"/>
        <end position="672"/>
    </location>
</feature>
<dbReference type="Pfam" id="PF00535">
    <property type="entry name" value="Glycos_transf_2"/>
    <property type="match status" value="1"/>
</dbReference>
<dbReference type="SUPFAM" id="SSF53335">
    <property type="entry name" value="S-adenosyl-L-methionine-dependent methyltransferases"/>
    <property type="match status" value="1"/>
</dbReference>
<keyword evidence="5" id="KW-0489">Methyltransferase</keyword>
<dbReference type="Pfam" id="PF08241">
    <property type="entry name" value="Methyltransf_11"/>
    <property type="match status" value="1"/>
</dbReference>
<keyword evidence="1" id="KW-0175">Coiled coil</keyword>
<proteinExistence type="predicted"/>
<gene>
    <name evidence="5" type="ORF">FHS74_003491</name>
</gene>
<reference evidence="5 6" key="1">
    <citation type="submission" date="2020-08" db="EMBL/GenBank/DDBJ databases">
        <title>Genomic Encyclopedia of Type Strains, Phase IV (KMG-IV): sequencing the most valuable type-strain genomes for metagenomic binning, comparative biology and taxonomic classification.</title>
        <authorList>
            <person name="Goeker M."/>
        </authorList>
    </citation>
    <scope>NUCLEOTIDE SEQUENCE [LARGE SCALE GENOMIC DNA]</scope>
    <source>
        <strain evidence="5 6">DSM 22198</strain>
    </source>
</reference>
<dbReference type="PANTHER" id="PTHR43179:SF7">
    <property type="entry name" value="RHAMNOSYLTRANSFERASE WBBL"/>
    <property type="match status" value="1"/>
</dbReference>
<evidence type="ECO:0000313" key="6">
    <source>
        <dbReference type="Proteomes" id="UP000539175"/>
    </source>
</evidence>
<dbReference type="Gene3D" id="3.90.550.10">
    <property type="entry name" value="Spore Coat Polysaccharide Biosynthesis Protein SpsA, Chain A"/>
    <property type="match status" value="1"/>
</dbReference>
<dbReference type="GO" id="GO:0008757">
    <property type="term" value="F:S-adenosylmethionine-dependent methyltransferase activity"/>
    <property type="evidence" value="ECO:0007669"/>
    <property type="project" value="InterPro"/>
</dbReference>